<evidence type="ECO:0000256" key="1">
    <source>
        <dbReference type="SAM" id="MobiDB-lite"/>
    </source>
</evidence>
<dbReference type="HOGENOM" id="CLU_281760_0_0_1"/>
<reference evidence="2 3" key="1">
    <citation type="journal article" date="2012" name="PLoS Pathog.">
        <title>Diverse lifestyles and strategies of plant pathogenesis encoded in the genomes of eighteen Dothideomycetes fungi.</title>
        <authorList>
            <person name="Ohm R.A."/>
            <person name="Feau N."/>
            <person name="Henrissat B."/>
            <person name="Schoch C.L."/>
            <person name="Horwitz B.A."/>
            <person name="Barry K.W."/>
            <person name="Condon B.J."/>
            <person name="Copeland A.C."/>
            <person name="Dhillon B."/>
            <person name="Glaser F."/>
            <person name="Hesse C.N."/>
            <person name="Kosti I."/>
            <person name="LaButti K."/>
            <person name="Lindquist E.A."/>
            <person name="Lucas S."/>
            <person name="Salamov A.A."/>
            <person name="Bradshaw R.E."/>
            <person name="Ciuffetti L."/>
            <person name="Hamelin R.C."/>
            <person name="Kema G.H.J."/>
            <person name="Lawrence C."/>
            <person name="Scott J.A."/>
            <person name="Spatafora J.W."/>
            <person name="Turgeon B.G."/>
            <person name="de Wit P.J.G.M."/>
            <person name="Zhong S."/>
            <person name="Goodwin S.B."/>
            <person name="Grigoriev I.V."/>
        </authorList>
    </citation>
    <scope>NUCLEOTIDE SEQUENCE [LARGE SCALE GENOMIC DNA]</scope>
    <source>
        <strain evidence="2 3">CIRAD86</strain>
    </source>
</reference>
<feature type="region of interest" description="Disordered" evidence="1">
    <location>
        <begin position="723"/>
        <end position="763"/>
    </location>
</feature>
<dbReference type="GeneID" id="19334335"/>
<feature type="region of interest" description="Disordered" evidence="1">
    <location>
        <begin position="795"/>
        <end position="815"/>
    </location>
</feature>
<dbReference type="EMBL" id="KB446569">
    <property type="protein sequence ID" value="EME77097.1"/>
    <property type="molecule type" value="Genomic_DNA"/>
</dbReference>
<feature type="compositionally biased region" description="Low complexity" evidence="1">
    <location>
        <begin position="178"/>
        <end position="187"/>
    </location>
</feature>
<feature type="region of interest" description="Disordered" evidence="1">
    <location>
        <begin position="20"/>
        <end position="253"/>
    </location>
</feature>
<dbReference type="RefSeq" id="XP_007932311.1">
    <property type="nucleotide sequence ID" value="XM_007934120.1"/>
</dbReference>
<feature type="compositionally biased region" description="Polar residues" evidence="1">
    <location>
        <begin position="723"/>
        <end position="762"/>
    </location>
</feature>
<protein>
    <submittedName>
        <fullName evidence="2">Uncharacterized protein</fullName>
    </submittedName>
</protein>
<feature type="region of interest" description="Disordered" evidence="1">
    <location>
        <begin position="1086"/>
        <end position="1111"/>
    </location>
</feature>
<feature type="compositionally biased region" description="Basic and acidic residues" evidence="1">
    <location>
        <begin position="355"/>
        <end position="364"/>
    </location>
</feature>
<evidence type="ECO:0000313" key="2">
    <source>
        <dbReference type="EMBL" id="EME77097.1"/>
    </source>
</evidence>
<dbReference type="Proteomes" id="UP000016932">
    <property type="component" value="Unassembled WGS sequence"/>
</dbReference>
<dbReference type="KEGG" id="pfj:MYCFIDRAFT_180242"/>
<feature type="compositionally biased region" description="Basic and acidic residues" evidence="1">
    <location>
        <begin position="798"/>
        <end position="814"/>
    </location>
</feature>
<feature type="compositionally biased region" description="Basic and acidic residues" evidence="1">
    <location>
        <begin position="225"/>
        <end position="234"/>
    </location>
</feature>
<accession>M3AHV5</accession>
<feature type="compositionally biased region" description="Polar residues" evidence="1">
    <location>
        <begin position="51"/>
        <end position="63"/>
    </location>
</feature>
<feature type="compositionally biased region" description="Basic and acidic residues" evidence="1">
    <location>
        <begin position="1086"/>
        <end position="1095"/>
    </location>
</feature>
<name>M3AHV5_PSEFD</name>
<feature type="compositionally biased region" description="Pro residues" evidence="1">
    <location>
        <begin position="39"/>
        <end position="49"/>
    </location>
</feature>
<organism evidence="2 3">
    <name type="scientific">Pseudocercospora fijiensis (strain CIRAD86)</name>
    <name type="common">Black leaf streak disease fungus</name>
    <name type="synonym">Mycosphaerella fijiensis</name>
    <dbReference type="NCBI Taxonomy" id="383855"/>
    <lineage>
        <taxon>Eukaryota</taxon>
        <taxon>Fungi</taxon>
        <taxon>Dikarya</taxon>
        <taxon>Ascomycota</taxon>
        <taxon>Pezizomycotina</taxon>
        <taxon>Dothideomycetes</taxon>
        <taxon>Dothideomycetidae</taxon>
        <taxon>Mycosphaerellales</taxon>
        <taxon>Mycosphaerellaceae</taxon>
        <taxon>Pseudocercospora</taxon>
    </lineage>
</organism>
<keyword evidence="3" id="KW-1185">Reference proteome</keyword>
<feature type="compositionally biased region" description="Polar residues" evidence="1">
    <location>
        <begin position="336"/>
        <end position="347"/>
    </location>
</feature>
<gene>
    <name evidence="2" type="ORF">MYCFIDRAFT_180242</name>
</gene>
<feature type="compositionally biased region" description="Basic and acidic residues" evidence="1">
    <location>
        <begin position="85"/>
        <end position="97"/>
    </location>
</feature>
<dbReference type="AlphaFoldDB" id="M3AHV5"/>
<dbReference type="VEuPathDB" id="FungiDB:MYCFIDRAFT_180242"/>
<sequence length="1111" mass="123611">MSRIPKGDEINRRTDARLAALMSALSQPGDANQRGPSSSSPPPPPPPPTALSLSPHQQSSLGPLQQVAFSDADQRGYDQYPDTTFLRHTDYTHDESHPYTQGHRAQPQQPYSQWYSQHLATPHSQLFATPPSRPNPFQPPAQEVVGRDYSAGQTMDQRRTALQYRQAEEGSVPRYQRPDPFLDQQSPSSPPQLPKSSEMPEREETPRRPRRYRLLHDPSSIGESRQQHVLEHHLPTRGVEQQHGPHVGECGLSSIGESRRQHVLEHHLPTWGVEQQHVPQVGESPPSEPAYSPKPQRPGPVSKGEKTPRRPDAGRARHALQSLTSLHTDQPRRSSVPRTGMTTNQESSSDDEENDRNGSRRELGHTSQTPPLHPQRRPRPAYDSPSSPPDMSSIYRDSATRLQGISDAAYNIRDNPPSAGRCSDSGPGLEAGAHETGIYGMKEHRYCGMKMVLKDEHWAVGTMLEKRSKSASLKNDFGCITPLHEEKERWDRMAMLIEAGGKTRTFSSRSSKSAIHFPHASKLIEKKLFIPRPPPSVPNRSASRWTGTERYRQLIPFARHETVITVSTTSQLILCIQEYDDDFRPHASIGRKICLQALPIAESTESAGQIHSGSPRRHHDALTSHAAEHNMRGTENEKLRRLMISRAGPRFCAYRCSLNLPSASPHELPPLHIVSLGDRMPNKCISLFHSPSHSIPPSLPSLPLKQQKKTLLLPSRTFFNNLPQTKHSSPFHFTNISSKPSPNRLTSKTPNPSRNIPPQQTLLPPKIASKKTCIIFLGSCFVSREAAQPGFCCKTKRRDSSEVSRPDLESETAEKKKKKERLVMIVGMGIDGGTVGSEGLDYVGEDDFGEGVSDGEGGFGPDDEACFDVDEEGEGFGVKDGVFSVVDVSGVGVDCIGNVFEDVVELREGCVDVYLQTRNLIARLRAGGGIDPEAHLGLPSARIVSTDRLCGEWDGVHAALAFPLMYQTRGTVLLERSTSIIPLDDWGVASPTNLDFRISVLLVCMAYETTPSCICYSGMDQLLEKIQMTFTPDSAPPARLSKFGFLEHYMTHQTIHFHRLCAPFDMAWRRQRPVYAWSENHEEAKKEEKKWHEPGSRCTIIRPPATTSRAG</sequence>
<feature type="compositionally biased region" description="Low complexity" evidence="1">
    <location>
        <begin position="106"/>
        <end position="117"/>
    </location>
</feature>
<feature type="compositionally biased region" description="Polar residues" evidence="1">
    <location>
        <begin position="118"/>
        <end position="127"/>
    </location>
</feature>
<evidence type="ECO:0000313" key="3">
    <source>
        <dbReference type="Proteomes" id="UP000016932"/>
    </source>
</evidence>
<feature type="compositionally biased region" description="Basic and acidic residues" evidence="1">
    <location>
        <begin position="303"/>
        <end position="315"/>
    </location>
</feature>
<feature type="compositionally biased region" description="Basic and acidic residues" evidence="1">
    <location>
        <begin position="198"/>
        <end position="207"/>
    </location>
</feature>
<feature type="region of interest" description="Disordered" evidence="1">
    <location>
        <begin position="278"/>
        <end position="394"/>
    </location>
</feature>
<proteinExistence type="predicted"/>
<feature type="compositionally biased region" description="Low complexity" evidence="1">
    <location>
        <begin position="381"/>
        <end position="393"/>
    </location>
</feature>